<evidence type="ECO:0000256" key="3">
    <source>
        <dbReference type="RuleBase" id="RU362132"/>
    </source>
</evidence>
<dbReference type="InterPro" id="IPR029061">
    <property type="entry name" value="THDP-binding"/>
</dbReference>
<dbReference type="Pfam" id="PF00205">
    <property type="entry name" value="TPP_enzyme_M"/>
    <property type="match status" value="1"/>
</dbReference>
<dbReference type="SUPFAM" id="SSF52467">
    <property type="entry name" value="DHS-like NAD/FAD-binding domain"/>
    <property type="match status" value="1"/>
</dbReference>
<dbReference type="Pfam" id="PF02775">
    <property type="entry name" value="TPP_enzyme_C"/>
    <property type="match status" value="1"/>
</dbReference>
<dbReference type="NCBIfam" id="NF006052">
    <property type="entry name" value="PRK08199.1"/>
    <property type="match status" value="1"/>
</dbReference>
<dbReference type="InterPro" id="IPR012001">
    <property type="entry name" value="Thiamin_PyroP_enz_TPP-bd_dom"/>
</dbReference>
<dbReference type="EMBL" id="JAVRQI010000019">
    <property type="protein sequence ID" value="MDT1064216.1"/>
    <property type="molecule type" value="Genomic_DNA"/>
</dbReference>
<evidence type="ECO:0000259" key="4">
    <source>
        <dbReference type="Pfam" id="PF00205"/>
    </source>
</evidence>
<feature type="domain" description="Thiamine pyrophosphate enzyme N-terminal TPP-binding" evidence="6">
    <location>
        <begin position="6"/>
        <end position="118"/>
    </location>
</feature>
<dbReference type="CDD" id="cd07035">
    <property type="entry name" value="TPP_PYR_POX_like"/>
    <property type="match status" value="1"/>
</dbReference>
<keyword evidence="2 3" id="KW-0786">Thiamine pyrophosphate</keyword>
<organism evidence="7 8">
    <name type="scientific">Paracoccus broussonetiae</name>
    <dbReference type="NCBI Taxonomy" id="3075834"/>
    <lineage>
        <taxon>Bacteria</taxon>
        <taxon>Pseudomonadati</taxon>
        <taxon>Pseudomonadota</taxon>
        <taxon>Alphaproteobacteria</taxon>
        <taxon>Rhodobacterales</taxon>
        <taxon>Paracoccaceae</taxon>
        <taxon>Paracoccus</taxon>
    </lineage>
</organism>
<dbReference type="RefSeq" id="WP_311761304.1">
    <property type="nucleotide sequence ID" value="NZ_JAVRQI010000019.1"/>
</dbReference>
<dbReference type="SUPFAM" id="SSF52518">
    <property type="entry name" value="Thiamin diphosphate-binding fold (THDP-binding)"/>
    <property type="match status" value="2"/>
</dbReference>
<evidence type="ECO:0000259" key="5">
    <source>
        <dbReference type="Pfam" id="PF02775"/>
    </source>
</evidence>
<dbReference type="PANTHER" id="PTHR18968">
    <property type="entry name" value="THIAMINE PYROPHOSPHATE ENZYMES"/>
    <property type="match status" value="1"/>
</dbReference>
<dbReference type="InterPro" id="IPR011766">
    <property type="entry name" value="TPP_enzyme_TPP-bd"/>
</dbReference>
<comment type="similarity">
    <text evidence="1 3">Belongs to the TPP enzyme family.</text>
</comment>
<keyword evidence="8" id="KW-1185">Reference proteome</keyword>
<dbReference type="InterPro" id="IPR029035">
    <property type="entry name" value="DHS-like_NAD/FAD-binding_dom"/>
</dbReference>
<evidence type="ECO:0000313" key="8">
    <source>
        <dbReference type="Proteomes" id="UP001251085"/>
    </source>
</evidence>
<reference evidence="8" key="1">
    <citation type="submission" date="2023-07" db="EMBL/GenBank/DDBJ databases">
        <title>Characterization of two Paracoccaceae strains isolated from Phycosphere and proposal of Xinfangfangia lacusdiani sp. nov.</title>
        <authorList>
            <person name="Deng Y."/>
            <person name="Zhang Y.Q."/>
        </authorList>
    </citation>
    <scope>NUCLEOTIDE SEQUENCE [LARGE SCALE GENOMIC DNA]</scope>
    <source>
        <strain evidence="8">CPCC 101403</strain>
    </source>
</reference>
<sequence>MSGARTAARILVDQLFLQGVDRVFCVPGESFLAVLDALHDSPEIELVTCRHEGAAAMMAEAYGKLTGRPGILFCSRGPGATNASSGLHVAFQDSTPMIMFIGQNPRDVMTREGFQEVDYRCTFGTQAKAVLQLEDAARTAELVTRAFQLALSGRPGPVVIPLPEDVLAETATVPDGRPAMRFANAPAPDAVSRVRDMIAAARRPVVMLGGSGWTPEAVAAIRRFAEESGLPVTASFRRQDLLDNDSPSYIGEIGLGPNPKLVETVTSADLILVIGARLGEIGTNGYTIMDIPCPRQRLVHVYPGADEIGHVYQPELGIVSDPASFALALAAGGPVRGEWGDWLKAARANFEAWTAPRTSPGAIQMCEIMAWLDGNLPEDTIYTNGAGNFTVWLHRFHRYRRFGTQVAPICGSMGYGIPAALAAKFARPDAAVICIAGDGDFQMTCTELATAAAHGLKIRILILNNGMLGTIRMHQERQYPARVSGTDLSLGNPDFTALAQSYGAHSERVERTADFAAAFARADAHDGPAVLEIMIDPEALTPAASLSQIRETALQAVPG</sequence>
<feature type="domain" description="Thiamine pyrophosphate enzyme TPP-binding" evidence="5">
    <location>
        <begin position="385"/>
        <end position="533"/>
    </location>
</feature>
<protein>
    <submittedName>
        <fullName evidence="7">Thiamine pyrophosphate-binding protein</fullName>
    </submittedName>
</protein>
<dbReference type="Gene3D" id="3.40.50.1220">
    <property type="entry name" value="TPP-binding domain"/>
    <property type="match status" value="1"/>
</dbReference>
<proteinExistence type="inferred from homology"/>
<evidence type="ECO:0000259" key="6">
    <source>
        <dbReference type="Pfam" id="PF02776"/>
    </source>
</evidence>
<gene>
    <name evidence="7" type="ORF">RM190_20300</name>
</gene>
<feature type="domain" description="Thiamine pyrophosphate enzyme central" evidence="4">
    <location>
        <begin position="192"/>
        <end position="328"/>
    </location>
</feature>
<dbReference type="Pfam" id="PF02776">
    <property type="entry name" value="TPP_enzyme_N"/>
    <property type="match status" value="1"/>
</dbReference>
<evidence type="ECO:0000256" key="2">
    <source>
        <dbReference type="ARBA" id="ARBA00023052"/>
    </source>
</evidence>
<accession>A0ABU3EIY8</accession>
<dbReference type="PANTHER" id="PTHR18968:SF120">
    <property type="entry name" value="ACETOLACTATE SYNTHASE LARGE SUBUNIT"/>
    <property type="match status" value="1"/>
</dbReference>
<dbReference type="Proteomes" id="UP001251085">
    <property type="component" value="Unassembled WGS sequence"/>
</dbReference>
<dbReference type="Gene3D" id="3.40.50.970">
    <property type="match status" value="2"/>
</dbReference>
<evidence type="ECO:0000256" key="1">
    <source>
        <dbReference type="ARBA" id="ARBA00007812"/>
    </source>
</evidence>
<dbReference type="InterPro" id="IPR012000">
    <property type="entry name" value="Thiamin_PyroP_enz_cen_dom"/>
</dbReference>
<dbReference type="InterPro" id="IPR045229">
    <property type="entry name" value="TPP_enz"/>
</dbReference>
<comment type="caution">
    <text evidence="7">The sequence shown here is derived from an EMBL/GenBank/DDBJ whole genome shotgun (WGS) entry which is preliminary data.</text>
</comment>
<name>A0ABU3EIY8_9RHOB</name>
<evidence type="ECO:0000313" key="7">
    <source>
        <dbReference type="EMBL" id="MDT1064216.1"/>
    </source>
</evidence>
<dbReference type="CDD" id="cd00568">
    <property type="entry name" value="TPP_enzymes"/>
    <property type="match status" value="1"/>
</dbReference>